<keyword evidence="3" id="KW-0547">Nucleotide-binding</keyword>
<name>A0ABY4R4K9_9GAMM</name>
<dbReference type="InterPro" id="IPR025110">
    <property type="entry name" value="AMP-bd_C"/>
</dbReference>
<dbReference type="NCBIfam" id="NF006539">
    <property type="entry name" value="PRK09029.1"/>
    <property type="match status" value="1"/>
</dbReference>
<dbReference type="InterPro" id="IPR045851">
    <property type="entry name" value="AMP-bd_C_sf"/>
</dbReference>
<evidence type="ECO:0000259" key="5">
    <source>
        <dbReference type="Pfam" id="PF00501"/>
    </source>
</evidence>
<dbReference type="InterPro" id="IPR042099">
    <property type="entry name" value="ANL_N_sf"/>
</dbReference>
<dbReference type="InterPro" id="IPR020845">
    <property type="entry name" value="AMP-binding_CS"/>
</dbReference>
<organism evidence="7 8">
    <name type="scientific">Mixta hanseatica</name>
    <dbReference type="NCBI Taxonomy" id="2872648"/>
    <lineage>
        <taxon>Bacteria</taxon>
        <taxon>Pseudomonadati</taxon>
        <taxon>Pseudomonadota</taxon>
        <taxon>Gammaproteobacteria</taxon>
        <taxon>Enterobacterales</taxon>
        <taxon>Erwiniaceae</taxon>
        <taxon>Mixta</taxon>
    </lineage>
</organism>
<evidence type="ECO:0000259" key="6">
    <source>
        <dbReference type="Pfam" id="PF13193"/>
    </source>
</evidence>
<dbReference type="Gene3D" id="3.40.50.12780">
    <property type="entry name" value="N-terminal domain of ligase-like"/>
    <property type="match status" value="1"/>
</dbReference>
<evidence type="ECO:0000256" key="4">
    <source>
        <dbReference type="ARBA" id="ARBA00022840"/>
    </source>
</evidence>
<keyword evidence="2 7" id="KW-0436">Ligase</keyword>
<dbReference type="Pfam" id="PF00501">
    <property type="entry name" value="AMP-binding"/>
    <property type="match status" value="1"/>
</dbReference>
<evidence type="ECO:0000256" key="3">
    <source>
        <dbReference type="ARBA" id="ARBA00022741"/>
    </source>
</evidence>
<dbReference type="PANTHER" id="PTHR43767">
    <property type="entry name" value="LONG-CHAIN-FATTY-ACID--COA LIGASE"/>
    <property type="match status" value="1"/>
</dbReference>
<dbReference type="Gene3D" id="3.30.300.30">
    <property type="match status" value="1"/>
</dbReference>
<dbReference type="CDD" id="cd17630">
    <property type="entry name" value="OSB_MenE-like"/>
    <property type="match status" value="1"/>
</dbReference>
<dbReference type="EC" id="6.2.1.26" evidence="7"/>
<dbReference type="Proteomes" id="UP001056635">
    <property type="component" value="Chromosome"/>
</dbReference>
<evidence type="ECO:0000256" key="1">
    <source>
        <dbReference type="ARBA" id="ARBA00022428"/>
    </source>
</evidence>
<dbReference type="NCBIfam" id="TIGR01923">
    <property type="entry name" value="menE"/>
    <property type="match status" value="1"/>
</dbReference>
<keyword evidence="4" id="KW-0067">ATP-binding</keyword>
<protein>
    <submittedName>
        <fullName evidence="7">O-succinylbenzoate--CoA ligase</fullName>
        <ecNumber evidence="7">6.2.1.26</ecNumber>
    </submittedName>
</protein>
<dbReference type="RefSeq" id="WP_249891685.1">
    <property type="nucleotide sequence ID" value="NZ_CP082904.1"/>
</dbReference>
<evidence type="ECO:0000256" key="2">
    <source>
        <dbReference type="ARBA" id="ARBA00022598"/>
    </source>
</evidence>
<dbReference type="GO" id="GO:0008756">
    <property type="term" value="F:o-succinylbenzoate-CoA ligase activity"/>
    <property type="evidence" value="ECO:0007669"/>
    <property type="project" value="UniProtKB-EC"/>
</dbReference>
<feature type="domain" description="AMP-dependent synthetase/ligase" evidence="5">
    <location>
        <begin position="13"/>
        <end position="329"/>
    </location>
</feature>
<dbReference type="EMBL" id="CP082904">
    <property type="protein sequence ID" value="UQY42990.1"/>
    <property type="molecule type" value="Genomic_DNA"/>
</dbReference>
<feature type="domain" description="AMP-binding enzyme C-terminal" evidence="6">
    <location>
        <begin position="379"/>
        <end position="436"/>
    </location>
</feature>
<dbReference type="PANTHER" id="PTHR43767:SF10">
    <property type="entry name" value="SURFACTIN SYNTHASE SUBUNIT 1"/>
    <property type="match status" value="1"/>
</dbReference>
<sequence>MDAHLLTDFPWRVWAQTTPTAVALQTDAGPLSWRALAARLDRLCAGFQRQGASSGALVALRGKNSLPLLLSWLALLQAGARVLPLNPQLPPATLQPLLRSLRPDFMLDLAELLPDNLPGLPHPVPAALRIKSAPQQAASPAAWRPEAIATLTLTSGSTGLPKAAAHTFQALLHSAAGVNQLMNFNAAESWLLSLPLCHVSGQGIVWRWLLAGACLMLSDAPLPQALCGCSFASLVPTQLWRLLQQPQRPAALKATLLGGAAIPPDLVARAEAAGISCWCGYGLTESAATVCGKRANNRPGVGKALSGREVRIVDGEIWLRGATLASGYWRDGQLQPLINPHGWFATGDLGRWQQDELQVLGRKDNLFFSGGEAVQPEAIESLLMRHPAVMQAFIMPQADEEWGARPVALLMLTPGRTLESVAAWAREQLASFQRPVRWLTLPEGFTQGGIKLSRQQLAQWLQAQQQGD</sequence>
<keyword evidence="8" id="KW-1185">Reference proteome</keyword>
<evidence type="ECO:0000313" key="7">
    <source>
        <dbReference type="EMBL" id="UQY42990.1"/>
    </source>
</evidence>
<dbReference type="SUPFAM" id="SSF56801">
    <property type="entry name" value="Acetyl-CoA synthetase-like"/>
    <property type="match status" value="1"/>
</dbReference>
<reference evidence="7" key="1">
    <citation type="submission" date="2021-09" db="EMBL/GenBank/DDBJ databases">
        <title>First case of bloodstream infection caused by Mixta hanseatica sp. nov., a member of the Erwiniaceae family.</title>
        <authorList>
            <person name="Both A."/>
            <person name="Huang J."/>
            <person name="Wenzel P."/>
            <person name="Aepfelbacher M."/>
            <person name="Rohde H."/>
            <person name="Christner M."/>
            <person name="Hentschke M."/>
        </authorList>
    </citation>
    <scope>NUCLEOTIDE SEQUENCE</scope>
    <source>
        <strain evidence="7">X22927</strain>
    </source>
</reference>
<dbReference type="Pfam" id="PF13193">
    <property type="entry name" value="AMP-binding_C"/>
    <property type="match status" value="1"/>
</dbReference>
<dbReference type="InterPro" id="IPR000873">
    <property type="entry name" value="AMP-dep_synth/lig_dom"/>
</dbReference>
<dbReference type="InterPro" id="IPR050237">
    <property type="entry name" value="ATP-dep_AMP-bd_enzyme"/>
</dbReference>
<dbReference type="InterPro" id="IPR010192">
    <property type="entry name" value="MenE"/>
</dbReference>
<keyword evidence="1" id="KW-0474">Menaquinone biosynthesis</keyword>
<accession>A0ABY4R4K9</accession>
<gene>
    <name evidence="7" type="primary">menE</name>
    <name evidence="7" type="ORF">K6958_13870</name>
</gene>
<proteinExistence type="predicted"/>
<dbReference type="PROSITE" id="PS00455">
    <property type="entry name" value="AMP_BINDING"/>
    <property type="match status" value="1"/>
</dbReference>
<evidence type="ECO:0000313" key="8">
    <source>
        <dbReference type="Proteomes" id="UP001056635"/>
    </source>
</evidence>